<dbReference type="Proteomes" id="UP001153678">
    <property type="component" value="Unassembled WGS sequence"/>
</dbReference>
<reference evidence="2" key="1">
    <citation type="submission" date="2022-08" db="EMBL/GenBank/DDBJ databases">
        <authorList>
            <person name="Kallberg Y."/>
            <person name="Tangrot J."/>
            <person name="Rosling A."/>
        </authorList>
    </citation>
    <scope>NUCLEOTIDE SEQUENCE</scope>
    <source>
        <strain evidence="2">Wild A</strain>
    </source>
</reference>
<protein>
    <submittedName>
        <fullName evidence="2">15236_t:CDS:1</fullName>
    </submittedName>
</protein>
<organism evidence="2 3">
    <name type="scientific">Funneliformis geosporum</name>
    <dbReference type="NCBI Taxonomy" id="1117311"/>
    <lineage>
        <taxon>Eukaryota</taxon>
        <taxon>Fungi</taxon>
        <taxon>Fungi incertae sedis</taxon>
        <taxon>Mucoromycota</taxon>
        <taxon>Glomeromycotina</taxon>
        <taxon>Glomeromycetes</taxon>
        <taxon>Glomerales</taxon>
        <taxon>Glomeraceae</taxon>
        <taxon>Funneliformis</taxon>
    </lineage>
</organism>
<dbReference type="EMBL" id="CAMKVN010003474">
    <property type="protein sequence ID" value="CAI2184821.1"/>
    <property type="molecule type" value="Genomic_DNA"/>
</dbReference>
<comment type="caution">
    <text evidence="2">The sequence shown here is derived from an EMBL/GenBank/DDBJ whole genome shotgun (WGS) entry which is preliminary data.</text>
</comment>
<keyword evidence="1" id="KW-0175">Coiled coil</keyword>
<name>A0A9W4SX73_9GLOM</name>
<dbReference type="OrthoDB" id="10508069at2759"/>
<gene>
    <name evidence="2" type="ORF">FWILDA_LOCUS11768</name>
</gene>
<accession>A0A9W4SX73</accession>
<evidence type="ECO:0000256" key="1">
    <source>
        <dbReference type="SAM" id="Coils"/>
    </source>
</evidence>
<feature type="non-terminal residue" evidence="2">
    <location>
        <position position="115"/>
    </location>
</feature>
<keyword evidence="3" id="KW-1185">Reference proteome</keyword>
<proteinExistence type="predicted"/>
<dbReference type="AlphaFoldDB" id="A0A9W4SX73"/>
<evidence type="ECO:0000313" key="3">
    <source>
        <dbReference type="Proteomes" id="UP001153678"/>
    </source>
</evidence>
<sequence length="115" mass="12940">MPGEKSFPMVKIMNEKADNCQVLQIFGDAKSLESALGLGLAKKIVELAEELPKTATSNSKSKDLTNEAIERDLDSIRINMNNVIKDEEEKIGELINEIDEFILFQRKNFGVIVRE</sequence>
<evidence type="ECO:0000313" key="2">
    <source>
        <dbReference type="EMBL" id="CAI2184821.1"/>
    </source>
</evidence>
<feature type="coiled-coil region" evidence="1">
    <location>
        <begin position="66"/>
        <end position="97"/>
    </location>
</feature>